<organism evidence="5 6">
    <name type="scientific">Branchiostoma belcheri</name>
    <name type="common">Amphioxus</name>
    <dbReference type="NCBI Taxonomy" id="7741"/>
    <lineage>
        <taxon>Eukaryota</taxon>
        <taxon>Metazoa</taxon>
        <taxon>Chordata</taxon>
        <taxon>Cephalochordata</taxon>
        <taxon>Leptocardii</taxon>
        <taxon>Amphioxiformes</taxon>
        <taxon>Branchiostomatidae</taxon>
        <taxon>Branchiostoma</taxon>
    </lineage>
</organism>
<feature type="compositionally biased region" description="Low complexity" evidence="3">
    <location>
        <begin position="907"/>
        <end position="916"/>
    </location>
</feature>
<dbReference type="PANTHER" id="PTHR43564">
    <property type="entry name" value="KYNURENINE FORMAMIDASE-LIKE PROTEIN"/>
    <property type="match status" value="1"/>
</dbReference>
<dbReference type="SMART" id="SM00369">
    <property type="entry name" value="LRR_TYP"/>
    <property type="match status" value="5"/>
</dbReference>
<feature type="region of interest" description="Disordered" evidence="3">
    <location>
        <begin position="827"/>
        <end position="924"/>
    </location>
</feature>
<evidence type="ECO:0000256" key="3">
    <source>
        <dbReference type="SAM" id="MobiDB-lite"/>
    </source>
</evidence>
<dbReference type="PANTHER" id="PTHR43564:SF2">
    <property type="entry name" value="BLR6059 PROTEIN"/>
    <property type="match status" value="1"/>
</dbReference>
<feature type="chain" id="PRO_5028379177" evidence="4">
    <location>
        <begin position="25"/>
        <end position="924"/>
    </location>
</feature>
<keyword evidence="4" id="KW-0732">Signal</keyword>
<proteinExistence type="predicted"/>
<dbReference type="InterPro" id="IPR001611">
    <property type="entry name" value="Leu-rich_rpt"/>
</dbReference>
<dbReference type="PROSITE" id="PS51450">
    <property type="entry name" value="LRR"/>
    <property type="match status" value="1"/>
</dbReference>
<dbReference type="SUPFAM" id="SSF52058">
    <property type="entry name" value="L domain-like"/>
    <property type="match status" value="1"/>
</dbReference>
<feature type="compositionally biased region" description="Basic and acidic residues" evidence="3">
    <location>
        <begin position="698"/>
        <end position="708"/>
    </location>
</feature>
<feature type="region of interest" description="Disordered" evidence="3">
    <location>
        <begin position="636"/>
        <end position="667"/>
    </location>
</feature>
<dbReference type="KEGG" id="bbel:109472788"/>
<feature type="region of interest" description="Disordered" evidence="3">
    <location>
        <begin position="781"/>
        <end position="805"/>
    </location>
</feature>
<feature type="compositionally biased region" description="Polar residues" evidence="3">
    <location>
        <begin position="838"/>
        <end position="862"/>
    </location>
</feature>
<evidence type="ECO:0000256" key="1">
    <source>
        <dbReference type="ARBA" id="ARBA00022614"/>
    </source>
</evidence>
<keyword evidence="2" id="KW-0677">Repeat</keyword>
<evidence type="ECO:0000256" key="2">
    <source>
        <dbReference type="ARBA" id="ARBA00022737"/>
    </source>
</evidence>
<feature type="compositionally biased region" description="Basic and acidic residues" evidence="3">
    <location>
        <begin position="745"/>
        <end position="754"/>
    </location>
</feature>
<dbReference type="Gene3D" id="3.80.10.10">
    <property type="entry name" value="Ribonuclease Inhibitor"/>
    <property type="match status" value="1"/>
</dbReference>
<feature type="region of interest" description="Disordered" evidence="3">
    <location>
        <begin position="691"/>
        <end position="711"/>
    </location>
</feature>
<dbReference type="OrthoDB" id="676979at2759"/>
<dbReference type="InterPro" id="IPR003591">
    <property type="entry name" value="Leu-rich_rpt_typical-subtyp"/>
</dbReference>
<reference evidence="6" key="1">
    <citation type="submission" date="2025-08" db="UniProtKB">
        <authorList>
            <consortium name="RefSeq"/>
        </authorList>
    </citation>
    <scope>IDENTIFICATION</scope>
    <source>
        <tissue evidence="6">Gonad</tissue>
    </source>
</reference>
<sequence>MAIKLKAKVLLLLLMQLLVPCVDAGSWQSCREVSVAKCGVGDSRWNGHKYRYDTGAYRYKWTKYPLEVTSYKGPFDSVRLVQAYQSCQVCSNETRPAQGGPTQNPSPHTETNIMIVKNNVGTLGTDKAEILSQIPCGRECRLWFVDCNLTAIEVGAFAKLPQVSTLVIWRSNVQTLKNGTFAGMDGLNYLLMLENNLTHLEDGCFHGLPRLSYLILVDNQILTLSPGAFLGVQPRWVDVSANLITTVAPGTLQAIKSVVYVRAVENKLRSIGVGMFHGLDRLLSLNLEGNRISHIAAGAFHSNTLMDSLNLAGNRLTFLSGGWFKSSFPGHVTVRGNAIATMALEGRVKKFMVISMENPPRCTCANDWLYDRQGMNPFKFKGPYAMKIWVPSAASCPASPMMPNPPTPVNPDGLPCPVPLVEVTHAERSAAYTYEAAGDVYWEQLPVVSFAFPDGLHHTLNITYDTDTTTHDNLPTGNLTVTVVTDLKAEGWVKCKGPEKVLGQPGNHSMCSNYMGRSSFTLWLETAEPLSFGNTTCSASSETGSDTAVFAKSARAHADMTTLQATELTLNTTPFSVSISTTPMSSRISTPPLATDTSDDADLTWYIVWAALGGLPAAAVGVWGCASYIKHKLKRSAPDNGAGPSHNGNQVTARSMWPFPGDNSEESVISPYAEGRLEDHDSLKESESVISPYAEGGFNDHPDLRRAESSQSEIVPYGLAKLCPAYRPASRPRAHTHPVPSRPYSTERPRQKPNREGAILAAYGQNGRDKSGQSCYKHPSILPNPGTTKSSAYQQNASAAERARKAPCYNSPALATDLKRTLSNTYDQHDPSEAVCNSAASPAANTYQPAASPGSETDTQSAMYDKNHPSQAATGGTNRYVCPSPAAGAVGSQAGTYCQNDRREAENNTPENPETNSYEPAFAH</sequence>
<dbReference type="InterPro" id="IPR032675">
    <property type="entry name" value="LRR_dom_sf"/>
</dbReference>
<dbReference type="Pfam" id="PF13855">
    <property type="entry name" value="LRR_8"/>
    <property type="match status" value="2"/>
</dbReference>
<evidence type="ECO:0000256" key="4">
    <source>
        <dbReference type="SAM" id="SignalP"/>
    </source>
</evidence>
<dbReference type="RefSeq" id="XP_019628202.1">
    <property type="nucleotide sequence ID" value="XM_019772643.1"/>
</dbReference>
<feature type="compositionally biased region" description="Polar residues" evidence="3">
    <location>
        <begin position="785"/>
        <end position="798"/>
    </location>
</feature>
<dbReference type="AlphaFoldDB" id="A0A6P4ZAS9"/>
<evidence type="ECO:0000313" key="5">
    <source>
        <dbReference type="Proteomes" id="UP000515135"/>
    </source>
</evidence>
<name>A0A6P4ZAS9_BRABE</name>
<keyword evidence="1" id="KW-0433">Leucine-rich repeat</keyword>
<protein>
    <submittedName>
        <fullName evidence="6">Uncharacterized protein LOC109472788</fullName>
    </submittedName>
</protein>
<feature type="signal peptide" evidence="4">
    <location>
        <begin position="1"/>
        <end position="24"/>
    </location>
</feature>
<dbReference type="GeneID" id="109472788"/>
<evidence type="ECO:0000313" key="6">
    <source>
        <dbReference type="RefSeq" id="XP_019628202.1"/>
    </source>
</evidence>
<dbReference type="Proteomes" id="UP000515135">
    <property type="component" value="Unplaced"/>
</dbReference>
<accession>A0A6P4ZAS9</accession>
<keyword evidence="5" id="KW-1185">Reference proteome</keyword>
<gene>
    <name evidence="6" type="primary">LOC109472788</name>
</gene>
<feature type="region of interest" description="Disordered" evidence="3">
    <location>
        <begin position="728"/>
        <end position="754"/>
    </location>
</feature>